<sequence length="24" mass="2412">MATGASARAAPPQRGNSQLCIHSS</sequence>
<proteinExistence type="predicted"/>
<feature type="compositionally biased region" description="Polar residues" evidence="1">
    <location>
        <begin position="14"/>
        <end position="24"/>
    </location>
</feature>
<comment type="caution">
    <text evidence="2">The sequence shown here is derived from an EMBL/GenBank/DDBJ whole genome shotgun (WGS) entry which is preliminary data.</text>
</comment>
<feature type="region of interest" description="Disordered" evidence="1">
    <location>
        <begin position="1"/>
        <end position="24"/>
    </location>
</feature>
<dbReference type="Proteomes" id="UP000269945">
    <property type="component" value="Unassembled WGS sequence"/>
</dbReference>
<accession>A0A9X9LYF0</accession>
<protein>
    <submittedName>
        <fullName evidence="2">Uncharacterized protein</fullName>
    </submittedName>
</protein>
<gene>
    <name evidence="2" type="ORF">BN2614_LOCUS1</name>
</gene>
<keyword evidence="3" id="KW-1185">Reference proteome</keyword>
<evidence type="ECO:0000313" key="2">
    <source>
        <dbReference type="EMBL" id="VCX01742.1"/>
    </source>
</evidence>
<dbReference type="EMBL" id="CYRY02029035">
    <property type="protein sequence ID" value="VCX01742.1"/>
    <property type="molecule type" value="Genomic_DNA"/>
</dbReference>
<evidence type="ECO:0000313" key="3">
    <source>
        <dbReference type="Proteomes" id="UP000269945"/>
    </source>
</evidence>
<organism evidence="2 3">
    <name type="scientific">Gulo gulo</name>
    <name type="common">Wolverine</name>
    <name type="synonym">Gluton</name>
    <dbReference type="NCBI Taxonomy" id="48420"/>
    <lineage>
        <taxon>Eukaryota</taxon>
        <taxon>Metazoa</taxon>
        <taxon>Chordata</taxon>
        <taxon>Craniata</taxon>
        <taxon>Vertebrata</taxon>
        <taxon>Euteleostomi</taxon>
        <taxon>Mammalia</taxon>
        <taxon>Eutheria</taxon>
        <taxon>Laurasiatheria</taxon>
        <taxon>Carnivora</taxon>
        <taxon>Caniformia</taxon>
        <taxon>Musteloidea</taxon>
        <taxon>Mustelidae</taxon>
        <taxon>Guloninae</taxon>
        <taxon>Gulo</taxon>
    </lineage>
</organism>
<evidence type="ECO:0000256" key="1">
    <source>
        <dbReference type="SAM" id="MobiDB-lite"/>
    </source>
</evidence>
<dbReference type="AlphaFoldDB" id="A0A9X9LYF0"/>
<name>A0A9X9LYF0_GULGU</name>
<reference evidence="2 3" key="1">
    <citation type="submission" date="2018-10" db="EMBL/GenBank/DDBJ databases">
        <authorList>
            <person name="Ekblom R."/>
            <person name="Jareborg N."/>
        </authorList>
    </citation>
    <scope>NUCLEOTIDE SEQUENCE [LARGE SCALE GENOMIC DNA]</scope>
    <source>
        <tissue evidence="2">Muscle</tissue>
    </source>
</reference>